<dbReference type="AlphaFoldDB" id="A0A1V5SKH4"/>
<dbReference type="SUPFAM" id="SSF51726">
    <property type="entry name" value="UROD/MetE-like"/>
    <property type="match status" value="1"/>
</dbReference>
<dbReference type="Pfam" id="PF01208">
    <property type="entry name" value="URO-D"/>
    <property type="match status" value="1"/>
</dbReference>
<dbReference type="Proteomes" id="UP000485569">
    <property type="component" value="Unassembled WGS sequence"/>
</dbReference>
<dbReference type="Gene3D" id="3.20.20.210">
    <property type="match status" value="1"/>
</dbReference>
<comment type="caution">
    <text evidence="2">The sequence shown here is derived from an EMBL/GenBank/DDBJ whole genome shotgun (WGS) entry which is preliminary data.</text>
</comment>
<dbReference type="InterPro" id="IPR038071">
    <property type="entry name" value="UROD/MetE-like_sf"/>
</dbReference>
<name>A0A1V5SKH4_9BACT</name>
<feature type="domain" description="Uroporphyrinogen decarboxylase (URO-D)" evidence="1">
    <location>
        <begin position="198"/>
        <end position="377"/>
    </location>
</feature>
<dbReference type="InterPro" id="IPR000257">
    <property type="entry name" value="Uroporphyrinogen_deCOase"/>
</dbReference>
<sequence length="391" mass="44613">MGQSNKENFIQIFRGEPADRILWIADLTYWRDSQIIKGILPDEYRGIDGFLKLHKDLGVVPYYIYALDEQEPDGMSVHQIGAPGRPFNGVFQYSFEGVDIETIVNGTILETKFHYQEKTFIQKKAYLPQSFCYAFIQYPIQKAEDLKCLRKIYEQCIFRSNYSDYLEIGEKWGDEGIPIAPLPRSPLSALIVDWMGIEAFTYAQVDEPIEIQKTIDCIDESNDQAFQIIIKSPAEIFHFCDNLSGTSYSSFFPRYAANYYARRFIQLHQAGKKAAVHIDGTLKGILNQVAATGADALEALTPDPVGDVTVEDLRKESQSENIILWGGLPAVMFTPFFAREDLIKQVNRIQKQWKENPRFIAGSADQIPPDADLDYLRLASELFNRGRRIDS</sequence>
<dbReference type="EMBL" id="MWBQ01000210">
    <property type="protein sequence ID" value="OQA54452.1"/>
    <property type="molecule type" value="Genomic_DNA"/>
</dbReference>
<gene>
    <name evidence="2" type="ORF">BWY41_02051</name>
</gene>
<organism evidence="2">
    <name type="scientific">Candidatus Atribacter allofermentans</name>
    <dbReference type="NCBI Taxonomy" id="1852833"/>
    <lineage>
        <taxon>Bacteria</taxon>
        <taxon>Pseudomonadati</taxon>
        <taxon>Atribacterota</taxon>
        <taxon>Atribacteria</taxon>
        <taxon>Atribacterales</taxon>
        <taxon>Atribacteraceae</taxon>
        <taxon>Atribacter</taxon>
    </lineage>
</organism>
<reference evidence="2" key="1">
    <citation type="submission" date="2017-02" db="EMBL/GenBank/DDBJ databases">
        <title>Delving into the versatile metabolic prowess of the omnipresent phylum Bacteroidetes.</title>
        <authorList>
            <person name="Nobu M.K."/>
            <person name="Mei R."/>
            <person name="Narihiro T."/>
            <person name="Kuroda K."/>
            <person name="Liu W.-T."/>
        </authorList>
    </citation>
    <scope>NUCLEOTIDE SEQUENCE</scope>
    <source>
        <strain evidence="2">ADurb.Bin276</strain>
    </source>
</reference>
<dbReference type="GO" id="GO:0004853">
    <property type="term" value="F:uroporphyrinogen decarboxylase activity"/>
    <property type="evidence" value="ECO:0007669"/>
    <property type="project" value="InterPro"/>
</dbReference>
<proteinExistence type="predicted"/>
<accession>A0A1V5SKH4</accession>
<evidence type="ECO:0000259" key="1">
    <source>
        <dbReference type="Pfam" id="PF01208"/>
    </source>
</evidence>
<dbReference type="GO" id="GO:0006779">
    <property type="term" value="P:porphyrin-containing compound biosynthetic process"/>
    <property type="evidence" value="ECO:0007669"/>
    <property type="project" value="InterPro"/>
</dbReference>
<protein>
    <submittedName>
        <fullName evidence="2">Uroporphyrinogen decarboxylase (URO-D)</fullName>
    </submittedName>
</protein>
<evidence type="ECO:0000313" key="2">
    <source>
        <dbReference type="EMBL" id="OQA54452.1"/>
    </source>
</evidence>